<evidence type="ECO:0008006" key="4">
    <source>
        <dbReference type="Google" id="ProtNLM"/>
    </source>
</evidence>
<name>A0A7W2AQJ3_9BACL</name>
<dbReference type="EMBL" id="JACEOL010000009">
    <property type="protein sequence ID" value="MBA4601357.1"/>
    <property type="molecule type" value="Genomic_DNA"/>
</dbReference>
<evidence type="ECO:0000256" key="1">
    <source>
        <dbReference type="SAM" id="MobiDB-lite"/>
    </source>
</evidence>
<protein>
    <recommendedName>
        <fullName evidence="4">Sulfurtransferase</fullName>
    </recommendedName>
</protein>
<dbReference type="Proteomes" id="UP000538292">
    <property type="component" value="Unassembled WGS sequence"/>
</dbReference>
<feature type="region of interest" description="Disordered" evidence="1">
    <location>
        <begin position="33"/>
        <end position="62"/>
    </location>
</feature>
<comment type="caution">
    <text evidence="2">The sequence shown here is derived from an EMBL/GenBank/DDBJ whole genome shotgun (WGS) entry which is preliminary data.</text>
</comment>
<evidence type="ECO:0000313" key="2">
    <source>
        <dbReference type="EMBL" id="MBA4601357.1"/>
    </source>
</evidence>
<dbReference type="AlphaFoldDB" id="A0A7W2AQJ3"/>
<dbReference type="RefSeq" id="WP_181737738.1">
    <property type="nucleotide sequence ID" value="NZ_JACEOL010000009.1"/>
</dbReference>
<gene>
    <name evidence="2" type="ORF">H2C83_03280</name>
</gene>
<dbReference type="InterPro" id="IPR036873">
    <property type="entry name" value="Rhodanese-like_dom_sf"/>
</dbReference>
<organism evidence="2 3">
    <name type="scientific">Thermoactinomyces mirandus</name>
    <dbReference type="NCBI Taxonomy" id="2756294"/>
    <lineage>
        <taxon>Bacteria</taxon>
        <taxon>Bacillati</taxon>
        <taxon>Bacillota</taxon>
        <taxon>Bacilli</taxon>
        <taxon>Bacillales</taxon>
        <taxon>Thermoactinomycetaceae</taxon>
        <taxon>Thermoactinomyces</taxon>
    </lineage>
</organism>
<feature type="compositionally biased region" description="Basic and acidic residues" evidence="1">
    <location>
        <begin position="34"/>
        <end position="50"/>
    </location>
</feature>
<reference evidence="2 3" key="1">
    <citation type="submission" date="2020-07" db="EMBL/GenBank/DDBJ databases">
        <title>Thermoactinomyces phylogeny.</title>
        <authorList>
            <person name="Dunlap C."/>
        </authorList>
    </citation>
    <scope>NUCLEOTIDE SEQUENCE [LARGE SCALE GENOMIC DNA]</scope>
    <source>
        <strain evidence="2 3">AMNI-1</strain>
    </source>
</reference>
<keyword evidence="3" id="KW-1185">Reference proteome</keyword>
<evidence type="ECO:0000313" key="3">
    <source>
        <dbReference type="Proteomes" id="UP000538292"/>
    </source>
</evidence>
<accession>A0A7W2AQJ3</accession>
<proteinExistence type="predicted"/>
<sequence length="96" mass="10858">MKYTVSMEWLKEHLSDPDVLIFDCRFTLGQPDLGHTRYIDPEKELSDPGKKTGGRQSLPNPQKLATLLGKRGVDEKRTAVVARQWALPGWPGNDRV</sequence>
<dbReference type="SUPFAM" id="SSF52821">
    <property type="entry name" value="Rhodanese/Cell cycle control phosphatase"/>
    <property type="match status" value="1"/>
</dbReference>
<dbReference type="Gene3D" id="3.40.250.10">
    <property type="entry name" value="Rhodanese-like domain"/>
    <property type="match status" value="1"/>
</dbReference>